<evidence type="ECO:0000313" key="1">
    <source>
        <dbReference type="EMBL" id="CPT69268.1"/>
    </source>
</evidence>
<proteinExistence type="predicted"/>
<sequence length="74" mass="8179">MIQNPKYRASDQKYGNNTAATIKHSSMLSPMPDANAKTARTAFLVLKTSNCQKVWRRTPCGHSSGDLRGELETP</sequence>
<name>A0AB33TC43_9MYCO</name>
<gene>
    <name evidence="1" type="ORF">ERS075527_05308</name>
</gene>
<dbReference type="AlphaFoldDB" id="A0AB33TC43"/>
<reference evidence="1 2" key="1">
    <citation type="submission" date="2015-03" db="EMBL/GenBank/DDBJ databases">
        <authorList>
            <consortium name="Pathogen Informatics"/>
            <person name="Murphy D."/>
        </authorList>
    </citation>
    <scope>NUCLEOTIDE SEQUENCE [LARGE SCALE GENOMIC DNA]</scope>
    <source>
        <strain evidence="1 2">PAP036</strain>
    </source>
</reference>
<organism evidence="1 2">
    <name type="scientific">Mycobacteroides abscessus</name>
    <dbReference type="NCBI Taxonomy" id="36809"/>
    <lineage>
        <taxon>Bacteria</taxon>
        <taxon>Bacillati</taxon>
        <taxon>Actinomycetota</taxon>
        <taxon>Actinomycetes</taxon>
        <taxon>Mycobacteriales</taxon>
        <taxon>Mycobacteriaceae</taxon>
        <taxon>Mycobacteroides</taxon>
    </lineage>
</organism>
<accession>A0AB33TC43</accession>
<dbReference type="EMBL" id="CSUW01000018">
    <property type="protein sequence ID" value="CPT69268.1"/>
    <property type="molecule type" value="Genomic_DNA"/>
</dbReference>
<protein>
    <submittedName>
        <fullName evidence="1">Uncharacterized protein</fullName>
    </submittedName>
</protein>
<dbReference type="Proteomes" id="UP000038487">
    <property type="component" value="Unassembled WGS sequence"/>
</dbReference>
<comment type="caution">
    <text evidence="1">The sequence shown here is derived from an EMBL/GenBank/DDBJ whole genome shotgun (WGS) entry which is preliminary data.</text>
</comment>
<evidence type="ECO:0000313" key="2">
    <source>
        <dbReference type="Proteomes" id="UP000038487"/>
    </source>
</evidence>